<feature type="region of interest" description="Disordered" evidence="1">
    <location>
        <begin position="234"/>
        <end position="265"/>
    </location>
</feature>
<accession>A0ABU7TZY8</accession>
<evidence type="ECO:0000256" key="1">
    <source>
        <dbReference type="SAM" id="MobiDB-lite"/>
    </source>
</evidence>
<evidence type="ECO:0000313" key="3">
    <source>
        <dbReference type="EMBL" id="MEE8658087.1"/>
    </source>
</evidence>
<reference evidence="3 4" key="1">
    <citation type="submission" date="2023-10" db="EMBL/GenBank/DDBJ databases">
        <title>Sorlinia euscelidii gen. nov., sp. nov., an acetic acid bacteria isolated from the gut of Euscelidius variegatus emitter.</title>
        <authorList>
            <person name="Michoud G."/>
            <person name="Marasco R."/>
            <person name="Seferji K."/>
            <person name="Gonella E."/>
            <person name="Garuglieri E."/>
            <person name="Alma A."/>
            <person name="Mapelli F."/>
            <person name="Borin S."/>
            <person name="Daffonchio D."/>
            <person name="Crotti E."/>
        </authorList>
    </citation>
    <scope>NUCLEOTIDE SEQUENCE [LARGE SCALE GENOMIC DNA]</scope>
    <source>
        <strain evidence="3 4">EV16P</strain>
    </source>
</reference>
<protein>
    <recommendedName>
        <fullName evidence="2">Flp pilus assembly protein RcpC/CpaB domain-containing protein</fullName>
    </recommendedName>
</protein>
<name>A0ABU7TZY8_9PROT</name>
<organism evidence="3 4">
    <name type="scientific">Sorlinia euscelidii</name>
    <dbReference type="NCBI Taxonomy" id="3081148"/>
    <lineage>
        <taxon>Bacteria</taxon>
        <taxon>Pseudomonadati</taxon>
        <taxon>Pseudomonadota</taxon>
        <taxon>Alphaproteobacteria</taxon>
        <taxon>Acetobacterales</taxon>
        <taxon>Acetobacteraceae</taxon>
        <taxon>Sorlinia</taxon>
    </lineage>
</organism>
<evidence type="ECO:0000313" key="4">
    <source>
        <dbReference type="Proteomes" id="UP001312908"/>
    </source>
</evidence>
<comment type="caution">
    <text evidence="3">The sequence shown here is derived from an EMBL/GenBank/DDBJ whole genome shotgun (WGS) entry which is preliminary data.</text>
</comment>
<dbReference type="EMBL" id="JAWJZY010000001">
    <property type="protein sequence ID" value="MEE8658087.1"/>
    <property type="molecule type" value="Genomic_DNA"/>
</dbReference>
<gene>
    <name evidence="3" type="ORF">DOFOFD_03545</name>
</gene>
<evidence type="ECO:0000259" key="2">
    <source>
        <dbReference type="Pfam" id="PF16976"/>
    </source>
</evidence>
<proteinExistence type="predicted"/>
<dbReference type="InterPro" id="IPR017592">
    <property type="entry name" value="Pilus_assmbl_Flp-typ_CpaB"/>
</dbReference>
<feature type="domain" description="Flp pilus assembly protein RcpC/CpaB" evidence="2">
    <location>
        <begin position="120"/>
        <end position="228"/>
    </location>
</feature>
<dbReference type="NCBIfam" id="TIGR03177">
    <property type="entry name" value="pilus_cpaB"/>
    <property type="match status" value="1"/>
</dbReference>
<dbReference type="Pfam" id="PF16976">
    <property type="entry name" value="RcpC"/>
    <property type="match status" value="1"/>
</dbReference>
<dbReference type="InterPro" id="IPR031571">
    <property type="entry name" value="RcpC_dom"/>
</dbReference>
<sequence length="293" mass="32003">MRIFAFLLMAVGVLGLVFSMRAMFFTPQPARPAQLASQPVMKSRIIVLDKNMKRWDLIQPDCLNSLEVETAKKPAEALEDSIQNREVLSGKRLSHDKKAADALTLNDVMLTGDAEVIPLQLGEGHVAISVKLGAGSSILNLIKPGETVGLMVSVRFLASTDHTTPRFTSMWVIDAARVIAVGSRAARTAENALIADSADKTITVEVTPEQARKILIASRMGEINVAIRADAPSTSMRNAMTGSVPPPQSDARASHARDQNSEELLLQDPIYKEDKKRVMRIVSGNESIKEYSW</sequence>
<dbReference type="RefSeq" id="WP_418115462.1">
    <property type="nucleotide sequence ID" value="NZ_JAWJZZ010000002.1"/>
</dbReference>
<keyword evidence="4" id="KW-1185">Reference proteome</keyword>
<dbReference type="Proteomes" id="UP001312908">
    <property type="component" value="Unassembled WGS sequence"/>
</dbReference>